<proteinExistence type="predicted"/>
<gene>
    <name evidence="1" type="ordered locus">CLD_2546</name>
</gene>
<dbReference type="RefSeq" id="WP_003402066.1">
    <property type="nucleotide sequence ID" value="NC_010516.1"/>
</dbReference>
<evidence type="ECO:0000313" key="2">
    <source>
        <dbReference type="Proteomes" id="UP000008541"/>
    </source>
</evidence>
<sequence length="48" mass="5768">MNGKIAITMHKNKIITAKEYRKSIYKDVYYPYCNPIVKMTCVKMDFFK</sequence>
<evidence type="ECO:0000313" key="1">
    <source>
        <dbReference type="EMBL" id="ACA43889.1"/>
    </source>
</evidence>
<name>B1IFR9_CLOBK</name>
<organism evidence="1 2">
    <name type="scientific">Clostridium botulinum (strain Okra / Type B1)</name>
    <dbReference type="NCBI Taxonomy" id="498213"/>
    <lineage>
        <taxon>Bacteria</taxon>
        <taxon>Bacillati</taxon>
        <taxon>Bacillota</taxon>
        <taxon>Clostridia</taxon>
        <taxon>Eubacteriales</taxon>
        <taxon>Clostridiaceae</taxon>
        <taxon>Clostridium</taxon>
    </lineage>
</organism>
<reference evidence="1 2" key="1">
    <citation type="journal article" date="2007" name="PLoS ONE">
        <title>Analysis of the neurotoxin complex genes in Clostridium botulinum A1-A4 and B1 strains: BoNT/A3, /Ba4 and /B1 clusters are located within plasmids.</title>
        <authorList>
            <person name="Smith T.J."/>
            <person name="Hill K.K."/>
            <person name="Foley B.T."/>
            <person name="Detter J.C."/>
            <person name="Munk A.C."/>
            <person name="Bruce D.C."/>
            <person name="Doggett N.A."/>
            <person name="Smith L.A."/>
            <person name="Marks J.D."/>
            <person name="Xie G."/>
            <person name="Brettin T.S."/>
        </authorList>
    </citation>
    <scope>NUCLEOTIDE SEQUENCE [LARGE SCALE GENOMIC DNA]</scope>
    <source>
        <strain evidence="2">Okra / Type B1</strain>
    </source>
</reference>
<dbReference type="Proteomes" id="UP000008541">
    <property type="component" value="Chromosome"/>
</dbReference>
<protein>
    <submittedName>
        <fullName evidence="1">Uncharacterized protein</fullName>
    </submittedName>
</protein>
<dbReference type="HOGENOM" id="CLU_3151146_0_0_9"/>
<dbReference type="AlphaFoldDB" id="B1IFR9"/>
<dbReference type="KEGG" id="cbb:CLD_2546"/>
<dbReference type="EMBL" id="CP000939">
    <property type="protein sequence ID" value="ACA43889.1"/>
    <property type="molecule type" value="Genomic_DNA"/>
</dbReference>
<accession>B1IFR9</accession>